<dbReference type="EMBL" id="CM046396">
    <property type="protein sequence ID" value="KAI8538046.1"/>
    <property type="molecule type" value="Genomic_DNA"/>
</dbReference>
<reference evidence="1" key="1">
    <citation type="submission" date="2022-02" db="EMBL/GenBank/DDBJ databases">
        <title>Plant Genome Project.</title>
        <authorList>
            <person name="Zhang R.-G."/>
        </authorList>
    </citation>
    <scope>NUCLEOTIDE SEQUENCE</scope>
    <source>
        <strain evidence="1">AT1</strain>
    </source>
</reference>
<dbReference type="Proteomes" id="UP001062846">
    <property type="component" value="Chromosome 9"/>
</dbReference>
<comment type="caution">
    <text evidence="1">The sequence shown here is derived from an EMBL/GenBank/DDBJ whole genome shotgun (WGS) entry which is preliminary data.</text>
</comment>
<sequence>MTYTDELRTTITGIDFECSRRSSPLLPPPYTDEVHRATPGGTGGVKTIGNYASKNPTKIKNKEYRNTTLNGAMQEGEHKALPQLENPVPLGVWSVLPRRDGSDA</sequence>
<evidence type="ECO:0000313" key="1">
    <source>
        <dbReference type="EMBL" id="KAI8538046.1"/>
    </source>
</evidence>
<evidence type="ECO:0000313" key="2">
    <source>
        <dbReference type="Proteomes" id="UP001062846"/>
    </source>
</evidence>
<gene>
    <name evidence="1" type="ORF">RHMOL_Rhmol09G0070600</name>
</gene>
<organism evidence="1 2">
    <name type="scientific">Rhododendron molle</name>
    <name type="common">Chinese azalea</name>
    <name type="synonym">Azalea mollis</name>
    <dbReference type="NCBI Taxonomy" id="49168"/>
    <lineage>
        <taxon>Eukaryota</taxon>
        <taxon>Viridiplantae</taxon>
        <taxon>Streptophyta</taxon>
        <taxon>Embryophyta</taxon>
        <taxon>Tracheophyta</taxon>
        <taxon>Spermatophyta</taxon>
        <taxon>Magnoliopsida</taxon>
        <taxon>eudicotyledons</taxon>
        <taxon>Gunneridae</taxon>
        <taxon>Pentapetalae</taxon>
        <taxon>asterids</taxon>
        <taxon>Ericales</taxon>
        <taxon>Ericaceae</taxon>
        <taxon>Ericoideae</taxon>
        <taxon>Rhodoreae</taxon>
        <taxon>Rhododendron</taxon>
    </lineage>
</organism>
<proteinExistence type="predicted"/>
<name>A0ACC0MAJ7_RHOML</name>
<keyword evidence="2" id="KW-1185">Reference proteome</keyword>
<accession>A0ACC0MAJ7</accession>
<protein>
    <submittedName>
        <fullName evidence="1">Uncharacterized protein</fullName>
    </submittedName>
</protein>